<evidence type="ECO:0000256" key="4">
    <source>
        <dbReference type="ARBA" id="ARBA00022989"/>
    </source>
</evidence>
<feature type="transmembrane region" description="Helical" evidence="8">
    <location>
        <begin position="57"/>
        <end position="79"/>
    </location>
</feature>
<keyword evidence="2 8" id="KW-0812">Transmembrane</keyword>
<name>A0A8J5IWY1_9STRA</name>
<dbReference type="CDD" id="cd23995">
    <property type="entry name" value="Seipin_BSCL2_like"/>
    <property type="match status" value="1"/>
</dbReference>
<evidence type="ECO:0008006" key="12">
    <source>
        <dbReference type="Google" id="ProtNLM"/>
    </source>
</evidence>
<gene>
    <name evidence="10" type="ORF">JG688_00000491</name>
</gene>
<comment type="caution">
    <text evidence="10">The sequence shown here is derived from an EMBL/GenBank/DDBJ whole genome shotgun (WGS) entry which is preliminary data.</text>
</comment>
<dbReference type="EMBL" id="JAENGY010000008">
    <property type="protein sequence ID" value="KAG6977294.1"/>
    <property type="molecule type" value="Genomic_DNA"/>
</dbReference>
<dbReference type="GO" id="GO:0140042">
    <property type="term" value="P:lipid droplet formation"/>
    <property type="evidence" value="ECO:0007669"/>
    <property type="project" value="UniProtKB-ARBA"/>
</dbReference>
<evidence type="ECO:0000256" key="7">
    <source>
        <dbReference type="SAM" id="MobiDB-lite"/>
    </source>
</evidence>
<evidence type="ECO:0000256" key="3">
    <source>
        <dbReference type="ARBA" id="ARBA00022824"/>
    </source>
</evidence>
<keyword evidence="11" id="KW-1185">Reference proteome</keyword>
<feature type="region of interest" description="Disordered" evidence="7">
    <location>
        <begin position="358"/>
        <end position="388"/>
    </location>
</feature>
<dbReference type="GO" id="GO:0006629">
    <property type="term" value="P:lipid metabolic process"/>
    <property type="evidence" value="ECO:0007669"/>
    <property type="project" value="UniProtKB-KW"/>
</dbReference>
<evidence type="ECO:0000256" key="1">
    <source>
        <dbReference type="ARBA" id="ARBA00004477"/>
    </source>
</evidence>
<evidence type="ECO:0000256" key="9">
    <source>
        <dbReference type="SAM" id="SignalP"/>
    </source>
</evidence>
<protein>
    <recommendedName>
        <fullName evidence="12">Seipin</fullName>
    </recommendedName>
</protein>
<keyword evidence="6 8" id="KW-0472">Membrane</keyword>
<dbReference type="PANTHER" id="PTHR21212:SF0">
    <property type="entry name" value="SEIPIN"/>
    <property type="match status" value="1"/>
</dbReference>
<sequence>MVTSWVPWTLMLALLPASATELLKDEAERQRLREELTRVAKVYAKLLLFWSFRAAQIFAGISFLFVTASLLYALLYYLVIPSRFHEQDIFFNYGHRHMEIVAQGDVPKVSLDLQDPVHQWQSLVYKPEEPAQPVLAPGVKYDVIVELTVPESRANAEVGVFMVSTTLYANREKGLATSARPVTLHDMPAPVRWLRLSFWLMPYALGFSEPAQTLRVTAINGYQESTEYPLTHVDIELNTPKLQVYSAKLTVIAQLTGLRYLMYHWAVPTAILFILNIVFLEALALVILYAVYALPQLDEEAAADAAVLEAAAADARDKAKKLFETDSASEIEVTMRGKSETLIDEVAFTTTRMETLSAVAEEASEDTDDVKDEKMDVKKEPVVDSPGD</sequence>
<evidence type="ECO:0000313" key="10">
    <source>
        <dbReference type="EMBL" id="KAG6977294.1"/>
    </source>
</evidence>
<evidence type="ECO:0000256" key="6">
    <source>
        <dbReference type="ARBA" id="ARBA00023136"/>
    </source>
</evidence>
<keyword evidence="4 8" id="KW-1133">Transmembrane helix</keyword>
<dbReference type="Proteomes" id="UP000709295">
    <property type="component" value="Unassembled WGS sequence"/>
</dbReference>
<keyword evidence="5" id="KW-0443">Lipid metabolism</keyword>
<evidence type="ECO:0000313" key="11">
    <source>
        <dbReference type="Proteomes" id="UP000709295"/>
    </source>
</evidence>
<organism evidence="10 11">
    <name type="scientific">Phytophthora aleatoria</name>
    <dbReference type="NCBI Taxonomy" id="2496075"/>
    <lineage>
        <taxon>Eukaryota</taxon>
        <taxon>Sar</taxon>
        <taxon>Stramenopiles</taxon>
        <taxon>Oomycota</taxon>
        <taxon>Peronosporomycetes</taxon>
        <taxon>Peronosporales</taxon>
        <taxon>Peronosporaceae</taxon>
        <taxon>Phytophthora</taxon>
    </lineage>
</organism>
<keyword evidence="3" id="KW-0256">Endoplasmic reticulum</keyword>
<keyword evidence="9" id="KW-0732">Signal</keyword>
<dbReference type="Pfam" id="PF06775">
    <property type="entry name" value="Seipin"/>
    <property type="match status" value="1"/>
</dbReference>
<dbReference type="GO" id="GO:0005789">
    <property type="term" value="C:endoplasmic reticulum membrane"/>
    <property type="evidence" value="ECO:0007669"/>
    <property type="project" value="UniProtKB-SubCell"/>
</dbReference>
<dbReference type="InterPro" id="IPR009617">
    <property type="entry name" value="Seipin"/>
</dbReference>
<feature type="chain" id="PRO_5035316492" description="Seipin" evidence="9">
    <location>
        <begin position="20"/>
        <end position="388"/>
    </location>
</feature>
<proteinExistence type="predicted"/>
<accession>A0A8J5IWY1</accession>
<feature type="transmembrane region" description="Helical" evidence="8">
    <location>
        <begin position="265"/>
        <end position="292"/>
    </location>
</feature>
<reference evidence="10" key="1">
    <citation type="submission" date="2021-01" db="EMBL/GenBank/DDBJ databases">
        <title>Phytophthora aleatoria, a newly-described species from Pinus radiata is distinct from Phytophthora cactorum isolates based on comparative genomics.</title>
        <authorList>
            <person name="Mcdougal R."/>
            <person name="Panda P."/>
            <person name="Williams N."/>
            <person name="Studholme D.J."/>
        </authorList>
    </citation>
    <scope>NUCLEOTIDE SEQUENCE</scope>
    <source>
        <strain evidence="10">NZFS 4037</strain>
    </source>
</reference>
<feature type="signal peptide" evidence="9">
    <location>
        <begin position="1"/>
        <end position="19"/>
    </location>
</feature>
<evidence type="ECO:0000256" key="5">
    <source>
        <dbReference type="ARBA" id="ARBA00023098"/>
    </source>
</evidence>
<dbReference type="PANTHER" id="PTHR21212">
    <property type="entry name" value="BERNARDINELLI-SEIP CONGENITAL LIPODYSTROPHY 2 HOMOLOG BSCL2 PROTEIN"/>
    <property type="match status" value="1"/>
</dbReference>
<evidence type="ECO:0000256" key="8">
    <source>
        <dbReference type="SAM" id="Phobius"/>
    </source>
</evidence>
<dbReference type="AlphaFoldDB" id="A0A8J5IWY1"/>
<feature type="compositionally biased region" description="Basic and acidic residues" evidence="7">
    <location>
        <begin position="371"/>
        <end position="382"/>
    </location>
</feature>
<evidence type="ECO:0000256" key="2">
    <source>
        <dbReference type="ARBA" id="ARBA00022692"/>
    </source>
</evidence>
<comment type="subcellular location">
    <subcellularLocation>
        <location evidence="1">Endoplasmic reticulum membrane</location>
        <topology evidence="1">Multi-pass membrane protein</topology>
    </subcellularLocation>
</comment>